<dbReference type="STRING" id="192903.SAMN04488513_102769"/>
<accession>A0A1M6GD55</accession>
<dbReference type="CDD" id="cd07010">
    <property type="entry name" value="cupin_PMI_type_I_N_bac"/>
    <property type="match status" value="1"/>
</dbReference>
<dbReference type="SUPFAM" id="SSF51182">
    <property type="entry name" value="RmlC-like cupins"/>
    <property type="match status" value="1"/>
</dbReference>
<dbReference type="RefSeq" id="WP_072992070.1">
    <property type="nucleotide sequence ID" value="NZ_FQYU01000002.1"/>
</dbReference>
<protein>
    <submittedName>
        <fullName evidence="3">Mannose-6-phosphate isomerase, class I</fullName>
    </submittedName>
</protein>
<gene>
    <name evidence="3" type="ORF">SAMN04488513_102769</name>
</gene>
<dbReference type="InterPro" id="IPR011051">
    <property type="entry name" value="RmlC_Cupin_sf"/>
</dbReference>
<organism evidence="3 4">
    <name type="scientific">Pseudozobellia thermophila</name>
    <dbReference type="NCBI Taxonomy" id="192903"/>
    <lineage>
        <taxon>Bacteria</taxon>
        <taxon>Pseudomonadati</taxon>
        <taxon>Bacteroidota</taxon>
        <taxon>Flavobacteriia</taxon>
        <taxon>Flavobacteriales</taxon>
        <taxon>Flavobacteriaceae</taxon>
        <taxon>Pseudozobellia</taxon>
    </lineage>
</organism>
<dbReference type="AlphaFoldDB" id="A0A1M6GD55"/>
<evidence type="ECO:0000313" key="4">
    <source>
        <dbReference type="Proteomes" id="UP000184543"/>
    </source>
</evidence>
<evidence type="ECO:0000256" key="2">
    <source>
        <dbReference type="ARBA" id="ARBA00022833"/>
    </source>
</evidence>
<proteinExistence type="predicted"/>
<keyword evidence="3" id="KW-0413">Isomerase</keyword>
<dbReference type="Gene3D" id="2.60.120.10">
    <property type="entry name" value="Jelly Rolls"/>
    <property type="match status" value="1"/>
</dbReference>
<keyword evidence="1" id="KW-0479">Metal-binding</keyword>
<dbReference type="InterPro" id="IPR051804">
    <property type="entry name" value="Carb_Metab_Reg_Kinase/Isom"/>
</dbReference>
<dbReference type="PANTHER" id="PTHR42742">
    <property type="entry name" value="TRANSCRIPTIONAL REPRESSOR MPRA"/>
    <property type="match status" value="1"/>
</dbReference>
<dbReference type="GO" id="GO:0016853">
    <property type="term" value="F:isomerase activity"/>
    <property type="evidence" value="ECO:0007669"/>
    <property type="project" value="UniProtKB-KW"/>
</dbReference>
<reference evidence="4" key="1">
    <citation type="submission" date="2016-11" db="EMBL/GenBank/DDBJ databases">
        <authorList>
            <person name="Varghese N."/>
            <person name="Submissions S."/>
        </authorList>
    </citation>
    <scope>NUCLEOTIDE SEQUENCE [LARGE SCALE GENOMIC DNA]</scope>
    <source>
        <strain evidence="4">DSM 19858</strain>
    </source>
</reference>
<name>A0A1M6GD55_9FLAO</name>
<dbReference type="PANTHER" id="PTHR42742:SF3">
    <property type="entry name" value="FRUCTOKINASE"/>
    <property type="match status" value="1"/>
</dbReference>
<sequence>MQRNTSQYLMPAEKKSVKNVSYDLYPAFPLAQDKINLGYDGLADVIAKEKVILLDGYIGVDWEEVSTSLKDRLRAKGLSVQVLNIQDCLKNEGEIEKMTAPFLKDSHSIFGYKTTLSLTDFFDKDKLAGVCRDNNFDLTLIYGTGAAQAQIKGMLVYFDLPKNEIQYRMRAGSVTNFGATTAKAPKQIYKQFYFVDWVVLNKEKKRLLPEISIVVDQQRPLNPTWTTGIALRQSLSKMAKSYFRVRPWFEPGVWGGQWIKERFTDLNPDVPNYAWSFEMIVPENGIVFESNGRLLEVSFDMLMFQESENVLGKAAKRFQDEFPIRFDFLDTFDGGNLSVQCHPKPDYIKKEFGENFTQDETYYIMDAGENAEVYLGFQEDIDPQEFRHALEHSFKSKEVLDVEKYVQKLPAKKHDLFLIPNGTVHCSGINNMVLEISATPYIFTFKMYDWQRLDLDGQPRPLNIEHAFNNLNFERKGANVRETLVSKPHIESSGKDWKKVHLPTHQEHFYDIYRYEFDTEIEIDTNGQCHILMLVEGTSINLVPDNKCAPQMFRYAETFAVPAAAKSYRLVNNGDTTAKVIVSFVKDEAC</sequence>
<keyword evidence="2" id="KW-0862">Zinc</keyword>
<dbReference type="Proteomes" id="UP000184543">
    <property type="component" value="Unassembled WGS sequence"/>
</dbReference>
<dbReference type="EMBL" id="FQYU01000002">
    <property type="protein sequence ID" value="SHJ07830.1"/>
    <property type="molecule type" value="Genomic_DNA"/>
</dbReference>
<dbReference type="OrthoDB" id="9808275at2"/>
<evidence type="ECO:0000256" key="1">
    <source>
        <dbReference type="ARBA" id="ARBA00022723"/>
    </source>
</evidence>
<keyword evidence="4" id="KW-1185">Reference proteome</keyword>
<dbReference type="GO" id="GO:0046872">
    <property type="term" value="F:metal ion binding"/>
    <property type="evidence" value="ECO:0007669"/>
    <property type="project" value="UniProtKB-KW"/>
</dbReference>
<dbReference type="InterPro" id="IPR014710">
    <property type="entry name" value="RmlC-like_jellyroll"/>
</dbReference>
<evidence type="ECO:0000313" key="3">
    <source>
        <dbReference type="EMBL" id="SHJ07830.1"/>
    </source>
</evidence>